<proteinExistence type="predicted"/>
<sequence>MKCLDTKHRYRLVGYRDRTKPKETAGGFIVMDAVMACTRCPEEKLVGVTRTPPAKVIGGTRSRDLRP</sequence>
<reference evidence="1" key="1">
    <citation type="journal article" date="2015" name="Nature">
        <title>Complex archaea that bridge the gap between prokaryotes and eukaryotes.</title>
        <authorList>
            <person name="Spang A."/>
            <person name="Saw J.H."/>
            <person name="Jorgensen S.L."/>
            <person name="Zaremba-Niedzwiedzka K."/>
            <person name="Martijn J."/>
            <person name="Lind A.E."/>
            <person name="van Eijk R."/>
            <person name="Schleper C."/>
            <person name="Guy L."/>
            <person name="Ettema T.J."/>
        </authorList>
    </citation>
    <scope>NUCLEOTIDE SEQUENCE</scope>
</reference>
<dbReference type="EMBL" id="LAZR01033536">
    <property type="protein sequence ID" value="KKL47814.1"/>
    <property type="molecule type" value="Genomic_DNA"/>
</dbReference>
<gene>
    <name evidence="1" type="ORF">LCGC14_2331840</name>
</gene>
<accession>A0A0F9CFE3</accession>
<evidence type="ECO:0000313" key="1">
    <source>
        <dbReference type="EMBL" id="KKL47814.1"/>
    </source>
</evidence>
<name>A0A0F9CFE3_9ZZZZ</name>
<organism evidence="1">
    <name type="scientific">marine sediment metagenome</name>
    <dbReference type="NCBI Taxonomy" id="412755"/>
    <lineage>
        <taxon>unclassified sequences</taxon>
        <taxon>metagenomes</taxon>
        <taxon>ecological metagenomes</taxon>
    </lineage>
</organism>
<comment type="caution">
    <text evidence="1">The sequence shown here is derived from an EMBL/GenBank/DDBJ whole genome shotgun (WGS) entry which is preliminary data.</text>
</comment>
<dbReference type="AlphaFoldDB" id="A0A0F9CFE3"/>
<protein>
    <submittedName>
        <fullName evidence="1">Uncharacterized protein</fullName>
    </submittedName>
</protein>